<dbReference type="Gene3D" id="3.20.80.10">
    <property type="entry name" value="Regulatory factor, effector binding domain"/>
    <property type="match status" value="1"/>
</dbReference>
<name>A0A5B8LPR6_9HYPH</name>
<dbReference type="SUPFAM" id="SSF55136">
    <property type="entry name" value="Probable bacterial effector-binding domain"/>
    <property type="match status" value="1"/>
</dbReference>
<feature type="domain" description="AraC effector-binding" evidence="1">
    <location>
        <begin position="4"/>
        <end position="165"/>
    </location>
</feature>
<dbReference type="InterPro" id="IPR029442">
    <property type="entry name" value="GyrI-like"/>
</dbReference>
<gene>
    <name evidence="2" type="ORF">FPZ08_05035</name>
</gene>
<dbReference type="EMBL" id="CP042304">
    <property type="protein sequence ID" value="QDZ10163.1"/>
    <property type="molecule type" value="Genomic_DNA"/>
</dbReference>
<dbReference type="AlphaFoldDB" id="A0A5B8LPR6"/>
<evidence type="ECO:0000259" key="1">
    <source>
        <dbReference type="SMART" id="SM00871"/>
    </source>
</evidence>
<dbReference type="InterPro" id="IPR011256">
    <property type="entry name" value="Reg_factor_effector_dom_sf"/>
</dbReference>
<dbReference type="OrthoDB" id="64208at2"/>
<dbReference type="KEGG" id="dea:FPZ08_05035"/>
<dbReference type="Proteomes" id="UP000315364">
    <property type="component" value="Chromosome"/>
</dbReference>
<evidence type="ECO:0000313" key="3">
    <source>
        <dbReference type="Proteomes" id="UP000315364"/>
    </source>
</evidence>
<keyword evidence="3" id="KW-1185">Reference proteome</keyword>
<evidence type="ECO:0000313" key="2">
    <source>
        <dbReference type="EMBL" id="QDZ10163.1"/>
    </source>
</evidence>
<organism evidence="2 3">
    <name type="scientific">Devosia ginsengisoli</name>
    <dbReference type="NCBI Taxonomy" id="400770"/>
    <lineage>
        <taxon>Bacteria</taxon>
        <taxon>Pseudomonadati</taxon>
        <taxon>Pseudomonadota</taxon>
        <taxon>Alphaproteobacteria</taxon>
        <taxon>Hyphomicrobiales</taxon>
        <taxon>Devosiaceae</taxon>
        <taxon>Devosia</taxon>
    </lineage>
</organism>
<protein>
    <submittedName>
        <fullName evidence="2">GyrI-like domain-containing protein</fullName>
    </submittedName>
</protein>
<accession>A0A5B8LPR6</accession>
<dbReference type="InterPro" id="IPR010499">
    <property type="entry name" value="AraC_E-bd"/>
</dbReference>
<sequence>MMLTLPENIERQPQAYAYVNFTVRMNQMQQPAQEGFPLLFGYLAEQGIEPVGAAFYNYRRIDMADTLDVEAGIAVSRAGPDSDRVKFGTLPGGRFVTLKWHGHPDKLKPVTGMLIGWLRLTQQPLDMEEKANGDHFACRLEIYETDPAEEPDMDKWVTELAFKLKD</sequence>
<dbReference type="Pfam" id="PF06445">
    <property type="entry name" value="GyrI-like"/>
    <property type="match status" value="1"/>
</dbReference>
<proteinExistence type="predicted"/>
<dbReference type="SMART" id="SM00871">
    <property type="entry name" value="AraC_E_bind"/>
    <property type="match status" value="1"/>
</dbReference>
<reference evidence="2 3" key="1">
    <citation type="submission" date="2019-07" db="EMBL/GenBank/DDBJ databases">
        <title>Full genome sequence of Devosia sp. Gsoil 520.</title>
        <authorList>
            <person name="Im W.-T."/>
        </authorList>
    </citation>
    <scope>NUCLEOTIDE SEQUENCE [LARGE SCALE GENOMIC DNA]</scope>
    <source>
        <strain evidence="2 3">Gsoil 520</strain>
    </source>
</reference>